<reference evidence="2" key="1">
    <citation type="submission" date="2022-01" db="EMBL/GenBank/DDBJ databases">
        <authorList>
            <person name="King R."/>
        </authorList>
    </citation>
    <scope>NUCLEOTIDE SEQUENCE</scope>
</reference>
<feature type="compositionally biased region" description="Polar residues" evidence="1">
    <location>
        <begin position="107"/>
        <end position="119"/>
    </location>
</feature>
<dbReference type="OrthoDB" id="18896at2759"/>
<feature type="compositionally biased region" description="Polar residues" evidence="1">
    <location>
        <begin position="1"/>
        <end position="16"/>
    </location>
</feature>
<organism evidence="2 3">
    <name type="scientific">Ceutorhynchus assimilis</name>
    <name type="common">cabbage seed weevil</name>
    <dbReference type="NCBI Taxonomy" id="467358"/>
    <lineage>
        <taxon>Eukaryota</taxon>
        <taxon>Metazoa</taxon>
        <taxon>Ecdysozoa</taxon>
        <taxon>Arthropoda</taxon>
        <taxon>Hexapoda</taxon>
        <taxon>Insecta</taxon>
        <taxon>Pterygota</taxon>
        <taxon>Neoptera</taxon>
        <taxon>Endopterygota</taxon>
        <taxon>Coleoptera</taxon>
        <taxon>Polyphaga</taxon>
        <taxon>Cucujiformia</taxon>
        <taxon>Curculionidae</taxon>
        <taxon>Ceutorhynchinae</taxon>
        <taxon>Ceutorhynchus</taxon>
    </lineage>
</organism>
<evidence type="ECO:0000256" key="1">
    <source>
        <dbReference type="SAM" id="MobiDB-lite"/>
    </source>
</evidence>
<gene>
    <name evidence="2" type="ORF">CEUTPL_LOCUS13450</name>
</gene>
<dbReference type="EMBL" id="OU892284">
    <property type="protein sequence ID" value="CAG9773049.1"/>
    <property type="molecule type" value="Genomic_DNA"/>
</dbReference>
<feature type="region of interest" description="Disordered" evidence="1">
    <location>
        <begin position="1"/>
        <end position="57"/>
    </location>
</feature>
<proteinExistence type="predicted"/>
<feature type="region of interest" description="Disordered" evidence="1">
    <location>
        <begin position="70"/>
        <end position="179"/>
    </location>
</feature>
<protein>
    <submittedName>
        <fullName evidence="2">Uncharacterized protein</fullName>
    </submittedName>
</protein>
<dbReference type="Proteomes" id="UP001152799">
    <property type="component" value="Chromosome 8"/>
</dbReference>
<keyword evidence="3" id="KW-1185">Reference proteome</keyword>
<name>A0A9N9MY60_9CUCU</name>
<feature type="compositionally biased region" description="Low complexity" evidence="1">
    <location>
        <begin position="133"/>
        <end position="147"/>
    </location>
</feature>
<evidence type="ECO:0000313" key="2">
    <source>
        <dbReference type="EMBL" id="CAG9773049.1"/>
    </source>
</evidence>
<sequence>MTPTDSTSPLRNSWPDSGTEEAPPLPPRSHTPDKRVQSLPNDAPPNIPKRGQKKSCNVSECDLIASATIDAKDLRDSGISMNEAGSTLNNFNTQNCYEDYELRQHPSEMNISGSPPDQRNSQEEHPPPIPPKIGGSLSSSIDLGGSLERPSRSKDPLDILSSSENYSHPKIRKESDGDK</sequence>
<feature type="compositionally biased region" description="Polar residues" evidence="1">
    <location>
        <begin position="79"/>
        <end position="96"/>
    </location>
</feature>
<dbReference type="AlphaFoldDB" id="A0A9N9MY60"/>
<evidence type="ECO:0000313" key="3">
    <source>
        <dbReference type="Proteomes" id="UP001152799"/>
    </source>
</evidence>
<accession>A0A9N9MY60</accession>